<evidence type="ECO:0000256" key="1">
    <source>
        <dbReference type="SAM" id="Phobius"/>
    </source>
</evidence>
<keyword evidence="1" id="KW-1133">Transmembrane helix</keyword>
<dbReference type="Proteomes" id="UP000294933">
    <property type="component" value="Unassembled WGS sequence"/>
</dbReference>
<feature type="transmembrane region" description="Helical" evidence="1">
    <location>
        <begin position="69"/>
        <end position="87"/>
    </location>
</feature>
<organism evidence="2 3">
    <name type="scientific">Rickenella mellea</name>
    <dbReference type="NCBI Taxonomy" id="50990"/>
    <lineage>
        <taxon>Eukaryota</taxon>
        <taxon>Fungi</taxon>
        <taxon>Dikarya</taxon>
        <taxon>Basidiomycota</taxon>
        <taxon>Agaricomycotina</taxon>
        <taxon>Agaricomycetes</taxon>
        <taxon>Hymenochaetales</taxon>
        <taxon>Rickenellaceae</taxon>
        <taxon>Rickenella</taxon>
    </lineage>
</organism>
<dbReference type="EMBL" id="ML170351">
    <property type="protein sequence ID" value="TDL14345.1"/>
    <property type="molecule type" value="Genomic_DNA"/>
</dbReference>
<keyword evidence="1" id="KW-0812">Transmembrane</keyword>
<keyword evidence="3" id="KW-1185">Reference proteome</keyword>
<name>A0A4Y7PGA2_9AGAM</name>
<accession>A0A4Y7PGA2</accession>
<proteinExistence type="predicted"/>
<feature type="transmembrane region" description="Helical" evidence="1">
    <location>
        <begin position="99"/>
        <end position="117"/>
    </location>
</feature>
<protein>
    <submittedName>
        <fullName evidence="2">Uncharacterized protein</fullName>
    </submittedName>
</protein>
<reference evidence="2 3" key="1">
    <citation type="submission" date="2018-06" db="EMBL/GenBank/DDBJ databases">
        <title>A transcriptomic atlas of mushroom development highlights an independent origin of complex multicellularity.</title>
        <authorList>
            <consortium name="DOE Joint Genome Institute"/>
            <person name="Krizsan K."/>
            <person name="Almasi E."/>
            <person name="Merenyi Z."/>
            <person name="Sahu N."/>
            <person name="Viragh M."/>
            <person name="Koszo T."/>
            <person name="Mondo S."/>
            <person name="Kiss B."/>
            <person name="Balint B."/>
            <person name="Kues U."/>
            <person name="Barry K."/>
            <person name="Hegedus J.C."/>
            <person name="Henrissat B."/>
            <person name="Johnson J."/>
            <person name="Lipzen A."/>
            <person name="Ohm R."/>
            <person name="Nagy I."/>
            <person name="Pangilinan J."/>
            <person name="Yan J."/>
            <person name="Xiong Y."/>
            <person name="Grigoriev I.V."/>
            <person name="Hibbett D.S."/>
            <person name="Nagy L.G."/>
        </authorList>
    </citation>
    <scope>NUCLEOTIDE SEQUENCE [LARGE SCALE GENOMIC DNA]</scope>
    <source>
        <strain evidence="2 3">SZMC22713</strain>
    </source>
</reference>
<gene>
    <name evidence="2" type="ORF">BD410DRAFT_846117</name>
</gene>
<sequence>MADAQQSHGSVLAIYNEKCHPPFLYCSSSTSHPRNSMDPPTYTDSPYAVLENTPHPNERWQMKLTGYRLIVILTTAGFGLSKAALSYQGKTTTPTTLEWLYGLIIIITVGLYWIGLYEHNSSQRLPSLFITDYAAPLRRIFK</sequence>
<evidence type="ECO:0000313" key="2">
    <source>
        <dbReference type="EMBL" id="TDL14345.1"/>
    </source>
</evidence>
<evidence type="ECO:0000313" key="3">
    <source>
        <dbReference type="Proteomes" id="UP000294933"/>
    </source>
</evidence>
<keyword evidence="1" id="KW-0472">Membrane</keyword>
<dbReference type="VEuPathDB" id="FungiDB:BD410DRAFT_846117"/>
<dbReference type="AlphaFoldDB" id="A0A4Y7PGA2"/>
<dbReference type="OrthoDB" id="3268450at2759"/>